<protein>
    <submittedName>
        <fullName evidence="1">Uncharacterized protein</fullName>
    </submittedName>
</protein>
<organism evidence="1 2">
    <name type="scientific">Pseudonocardia kunmingensis</name>
    <dbReference type="NCBI Taxonomy" id="630975"/>
    <lineage>
        <taxon>Bacteria</taxon>
        <taxon>Bacillati</taxon>
        <taxon>Actinomycetota</taxon>
        <taxon>Actinomycetes</taxon>
        <taxon>Pseudonocardiales</taxon>
        <taxon>Pseudonocardiaceae</taxon>
        <taxon>Pseudonocardia</taxon>
    </lineage>
</organism>
<evidence type="ECO:0000313" key="2">
    <source>
        <dbReference type="Proteomes" id="UP000315677"/>
    </source>
</evidence>
<evidence type="ECO:0000313" key="1">
    <source>
        <dbReference type="EMBL" id="TQM11084.1"/>
    </source>
</evidence>
<dbReference type="AlphaFoldDB" id="A0A543DP19"/>
<accession>A0A543DP19</accession>
<name>A0A543DP19_9PSEU</name>
<comment type="caution">
    <text evidence="1">The sequence shown here is derived from an EMBL/GenBank/DDBJ whole genome shotgun (WGS) entry which is preliminary data.</text>
</comment>
<proteinExistence type="predicted"/>
<reference evidence="1 2" key="1">
    <citation type="submission" date="2019-06" db="EMBL/GenBank/DDBJ databases">
        <title>Sequencing the genomes of 1000 actinobacteria strains.</title>
        <authorList>
            <person name="Klenk H.-P."/>
        </authorList>
    </citation>
    <scope>NUCLEOTIDE SEQUENCE [LARGE SCALE GENOMIC DNA]</scope>
    <source>
        <strain evidence="1 2">DSM 45301</strain>
    </source>
</reference>
<gene>
    <name evidence="1" type="ORF">FB558_3627</name>
</gene>
<dbReference type="Proteomes" id="UP000315677">
    <property type="component" value="Unassembled WGS sequence"/>
</dbReference>
<sequence length="39" mass="4108">MPETRLTSCDLLIFVEKTAESVVSVDVAGVGLAALWKGT</sequence>
<keyword evidence="2" id="KW-1185">Reference proteome</keyword>
<dbReference type="EMBL" id="VFPA01000002">
    <property type="protein sequence ID" value="TQM11084.1"/>
    <property type="molecule type" value="Genomic_DNA"/>
</dbReference>